<dbReference type="GO" id="GO:0051604">
    <property type="term" value="P:protein maturation"/>
    <property type="evidence" value="ECO:0007669"/>
    <property type="project" value="TreeGrafter"/>
</dbReference>
<dbReference type="CDD" id="cd16341">
    <property type="entry name" value="FdhE"/>
    <property type="match status" value="1"/>
</dbReference>
<dbReference type="PANTHER" id="PTHR37689">
    <property type="entry name" value="PROTEIN FDHE"/>
    <property type="match status" value="1"/>
</dbReference>
<dbReference type="Gene3D" id="3.90.1670.10">
    <property type="entry name" value="FdhE-like domain"/>
    <property type="match status" value="1"/>
</dbReference>
<dbReference type="STRING" id="80876.SAMN05421779_10386"/>
<dbReference type="GO" id="GO:0005829">
    <property type="term" value="C:cytosol"/>
    <property type="evidence" value="ECO:0007669"/>
    <property type="project" value="TreeGrafter"/>
</dbReference>
<gene>
    <name evidence="6" type="ORF">SAMN05421779_10386</name>
</gene>
<dbReference type="GO" id="GO:0008199">
    <property type="term" value="F:ferric iron binding"/>
    <property type="evidence" value="ECO:0007669"/>
    <property type="project" value="TreeGrafter"/>
</dbReference>
<evidence type="ECO:0000256" key="1">
    <source>
        <dbReference type="ARBA" id="ARBA00022490"/>
    </source>
</evidence>
<evidence type="ECO:0000256" key="2">
    <source>
        <dbReference type="SAM" id="MobiDB-lite"/>
    </source>
</evidence>
<dbReference type="PIRSF" id="PIRSF018296">
    <property type="entry name" value="Format_dh_formtn"/>
    <property type="match status" value="1"/>
</dbReference>
<accession>A0A1N7L381</accession>
<dbReference type="Pfam" id="PF24859">
    <property type="entry name" value="FdhE_central"/>
    <property type="match status" value="1"/>
</dbReference>
<feature type="compositionally biased region" description="Polar residues" evidence="2">
    <location>
        <begin position="1"/>
        <end position="11"/>
    </location>
</feature>
<evidence type="ECO:0000313" key="7">
    <source>
        <dbReference type="Proteomes" id="UP000185678"/>
    </source>
</evidence>
<keyword evidence="1" id="KW-0963">Cytoplasm</keyword>
<dbReference type="InterPro" id="IPR006452">
    <property type="entry name" value="Formate_DH_accessory"/>
</dbReference>
<dbReference type="Proteomes" id="UP000185678">
    <property type="component" value="Unassembled WGS sequence"/>
</dbReference>
<feature type="domain" description="FdhE N-terminal" evidence="3">
    <location>
        <begin position="88"/>
        <end position="162"/>
    </location>
</feature>
<dbReference type="InterPro" id="IPR024064">
    <property type="entry name" value="FdhE-like_sf"/>
</dbReference>
<name>A0A1N7L381_9PROT</name>
<dbReference type="OrthoDB" id="9794151at2"/>
<feature type="region of interest" description="Disordered" evidence="2">
    <location>
        <begin position="1"/>
        <end position="26"/>
    </location>
</feature>
<protein>
    <submittedName>
        <fullName evidence="6">Tat proofreading chaperone FdhE</fullName>
    </submittedName>
</protein>
<organism evidence="6 7">
    <name type="scientific">Insolitispirillum peregrinum</name>
    <dbReference type="NCBI Taxonomy" id="80876"/>
    <lineage>
        <taxon>Bacteria</taxon>
        <taxon>Pseudomonadati</taxon>
        <taxon>Pseudomonadota</taxon>
        <taxon>Alphaproteobacteria</taxon>
        <taxon>Rhodospirillales</taxon>
        <taxon>Novispirillaceae</taxon>
        <taxon>Insolitispirillum</taxon>
    </lineage>
</organism>
<dbReference type="InterPro" id="IPR056796">
    <property type="entry name" value="FdhE_C"/>
</dbReference>
<dbReference type="Pfam" id="PF04216">
    <property type="entry name" value="FdhE_N"/>
    <property type="match status" value="2"/>
</dbReference>
<dbReference type="AlphaFoldDB" id="A0A1N7L381"/>
<dbReference type="NCBIfam" id="TIGR01562">
    <property type="entry name" value="FdhE"/>
    <property type="match status" value="1"/>
</dbReference>
<feature type="domain" description="FdhE N-terminal" evidence="3">
    <location>
        <begin position="30"/>
        <end position="81"/>
    </location>
</feature>
<dbReference type="EMBL" id="FTOA01000003">
    <property type="protein sequence ID" value="SIS68335.1"/>
    <property type="molecule type" value="Genomic_DNA"/>
</dbReference>
<evidence type="ECO:0000259" key="3">
    <source>
        <dbReference type="Pfam" id="PF04216"/>
    </source>
</evidence>
<evidence type="ECO:0000259" key="4">
    <source>
        <dbReference type="Pfam" id="PF24859"/>
    </source>
</evidence>
<keyword evidence="7" id="KW-1185">Reference proteome</keyword>
<dbReference type="InterPro" id="IPR056774">
    <property type="entry name" value="FdhE_N"/>
</dbReference>
<evidence type="ECO:0000313" key="6">
    <source>
        <dbReference type="EMBL" id="SIS68335.1"/>
    </source>
</evidence>
<dbReference type="SUPFAM" id="SSF144020">
    <property type="entry name" value="FdhE-like"/>
    <property type="match status" value="1"/>
</dbReference>
<sequence>MQPTTPNTASPDLSEAMADAGLKPGRSPVPVLLPDGALVFRVRAERLRTLAKDHPLQDWLEFVALISDAQADISARDLPQWVEDSPATAWLDDFAALTAGIKDLVPTPAQQALAENDPQDIHDIAARLLEGRLKGQDLALAPFIVAALQVAWTRHAASQQAEDIHVQSREGGCPVCGSAPVASMIHIGMESGGLRYLHCSLCNTAWHHVRTTCVACGEDKGLSYRLIEELGTAVRAETCDCCHSYLKQVMADKAPGAEPLADDLAMLALDILLAEDGYQPLGVNPFLLLADEDGDDAEQPDG</sequence>
<proteinExistence type="predicted"/>
<reference evidence="6 7" key="1">
    <citation type="submission" date="2017-01" db="EMBL/GenBank/DDBJ databases">
        <authorList>
            <person name="Mah S.A."/>
            <person name="Swanson W.J."/>
            <person name="Moy G.W."/>
            <person name="Vacquier V.D."/>
        </authorList>
    </citation>
    <scope>NUCLEOTIDE SEQUENCE [LARGE SCALE GENOMIC DNA]</scope>
    <source>
        <strain evidence="6 7">DSM 11589</strain>
    </source>
</reference>
<dbReference type="Pfam" id="PF24860">
    <property type="entry name" value="FdhE_C"/>
    <property type="match status" value="1"/>
</dbReference>
<evidence type="ECO:0000259" key="5">
    <source>
        <dbReference type="Pfam" id="PF24860"/>
    </source>
</evidence>
<dbReference type="PANTHER" id="PTHR37689:SF1">
    <property type="entry name" value="PROTEIN FDHE"/>
    <property type="match status" value="1"/>
</dbReference>
<dbReference type="InterPro" id="IPR056797">
    <property type="entry name" value="FdhE_central"/>
</dbReference>
<feature type="domain" description="FdhE C-terminal" evidence="5">
    <location>
        <begin position="213"/>
        <end position="287"/>
    </location>
</feature>
<feature type="domain" description="FdhE central" evidence="4">
    <location>
        <begin position="173"/>
        <end position="210"/>
    </location>
</feature>
<dbReference type="RefSeq" id="WP_084194680.1">
    <property type="nucleotide sequence ID" value="NZ_FTOA01000003.1"/>
</dbReference>